<evidence type="ECO:0000256" key="1">
    <source>
        <dbReference type="ARBA" id="ARBA00022614"/>
    </source>
</evidence>
<dbReference type="Pfam" id="PF13855">
    <property type="entry name" value="LRR_8"/>
    <property type="match status" value="5"/>
</dbReference>
<dbReference type="Pfam" id="PF07679">
    <property type="entry name" value="I-set"/>
    <property type="match status" value="1"/>
</dbReference>
<evidence type="ECO:0000256" key="2">
    <source>
        <dbReference type="ARBA" id="ARBA00022729"/>
    </source>
</evidence>
<dbReference type="PANTHER" id="PTHR45712">
    <property type="entry name" value="AGAP008170-PA"/>
    <property type="match status" value="1"/>
</dbReference>
<dbReference type="SMART" id="SM00408">
    <property type="entry name" value="IGc2"/>
    <property type="match status" value="3"/>
</dbReference>
<dbReference type="Gene3D" id="2.60.40.10">
    <property type="entry name" value="Immunoglobulins"/>
    <property type="match status" value="3"/>
</dbReference>
<evidence type="ECO:0000256" key="8">
    <source>
        <dbReference type="SAM" id="SignalP"/>
    </source>
</evidence>
<keyword evidence="3" id="KW-0677">Repeat</keyword>
<name>A0AAF3FCV5_9BILA</name>
<dbReference type="InterPro" id="IPR003591">
    <property type="entry name" value="Leu-rich_rpt_typical-subtyp"/>
</dbReference>
<proteinExistence type="predicted"/>
<dbReference type="SUPFAM" id="SSF48726">
    <property type="entry name" value="Immunoglobulin"/>
    <property type="match status" value="3"/>
</dbReference>
<evidence type="ECO:0000313" key="11">
    <source>
        <dbReference type="WBParaSite" id="MBELARI_LOCUS4430"/>
    </source>
</evidence>
<keyword evidence="4" id="KW-1015">Disulfide bond</keyword>
<dbReference type="PROSITE" id="PS50835">
    <property type="entry name" value="IG_LIKE"/>
    <property type="match status" value="3"/>
</dbReference>
<dbReference type="SUPFAM" id="SSF52058">
    <property type="entry name" value="L domain-like"/>
    <property type="match status" value="2"/>
</dbReference>
<reference evidence="11" key="1">
    <citation type="submission" date="2024-02" db="UniProtKB">
        <authorList>
            <consortium name="WormBaseParasite"/>
        </authorList>
    </citation>
    <scope>IDENTIFICATION</scope>
</reference>
<dbReference type="WBParaSite" id="MBELARI_LOCUS4430">
    <property type="protein sequence ID" value="MBELARI_LOCUS4430"/>
    <property type="gene ID" value="MBELARI_LOCUS4430"/>
</dbReference>
<protein>
    <submittedName>
        <fullName evidence="11">Ig-like domain-containing protein</fullName>
    </submittedName>
</protein>
<dbReference type="InterPro" id="IPR007110">
    <property type="entry name" value="Ig-like_dom"/>
</dbReference>
<keyword evidence="7" id="KW-0472">Membrane</keyword>
<evidence type="ECO:0000259" key="9">
    <source>
        <dbReference type="PROSITE" id="PS50835"/>
    </source>
</evidence>
<dbReference type="InterPro" id="IPR032675">
    <property type="entry name" value="LRR_dom_sf"/>
</dbReference>
<keyword evidence="1" id="KW-0433">Leucine-rich repeat</keyword>
<evidence type="ECO:0000256" key="3">
    <source>
        <dbReference type="ARBA" id="ARBA00022737"/>
    </source>
</evidence>
<feature type="transmembrane region" description="Helical" evidence="7">
    <location>
        <begin position="850"/>
        <end position="874"/>
    </location>
</feature>
<dbReference type="InterPro" id="IPR036179">
    <property type="entry name" value="Ig-like_dom_sf"/>
</dbReference>
<dbReference type="FunFam" id="3.80.10.10:FF:001164">
    <property type="entry name" value="GH01279p"/>
    <property type="match status" value="1"/>
</dbReference>
<evidence type="ECO:0000256" key="7">
    <source>
        <dbReference type="SAM" id="Phobius"/>
    </source>
</evidence>
<keyword evidence="10" id="KW-1185">Reference proteome</keyword>
<accession>A0AAF3FCV5</accession>
<feature type="domain" description="Ig-like" evidence="9">
    <location>
        <begin position="524"/>
        <end position="631"/>
    </location>
</feature>
<dbReference type="Pfam" id="PF01462">
    <property type="entry name" value="LRRNT"/>
    <property type="match status" value="1"/>
</dbReference>
<keyword evidence="6" id="KW-0393">Immunoglobulin domain</keyword>
<dbReference type="Pfam" id="PF00047">
    <property type="entry name" value="ig"/>
    <property type="match status" value="1"/>
</dbReference>
<dbReference type="InterPro" id="IPR013151">
    <property type="entry name" value="Immunoglobulin_dom"/>
</dbReference>
<dbReference type="InterPro" id="IPR013783">
    <property type="entry name" value="Ig-like_fold"/>
</dbReference>
<feature type="chain" id="PRO_5041908834" evidence="8">
    <location>
        <begin position="30"/>
        <end position="909"/>
    </location>
</feature>
<organism evidence="10 11">
    <name type="scientific">Mesorhabditis belari</name>
    <dbReference type="NCBI Taxonomy" id="2138241"/>
    <lineage>
        <taxon>Eukaryota</taxon>
        <taxon>Metazoa</taxon>
        <taxon>Ecdysozoa</taxon>
        <taxon>Nematoda</taxon>
        <taxon>Chromadorea</taxon>
        <taxon>Rhabditida</taxon>
        <taxon>Rhabditina</taxon>
        <taxon>Rhabditomorpha</taxon>
        <taxon>Rhabditoidea</taxon>
        <taxon>Rhabditidae</taxon>
        <taxon>Mesorhabditinae</taxon>
        <taxon>Mesorhabditis</taxon>
    </lineage>
</organism>
<dbReference type="AlphaFoldDB" id="A0AAF3FCV5"/>
<dbReference type="SMART" id="SM00364">
    <property type="entry name" value="LRR_BAC"/>
    <property type="match status" value="6"/>
</dbReference>
<dbReference type="PRINTS" id="PR00019">
    <property type="entry name" value="LEURICHRPT"/>
</dbReference>
<feature type="domain" description="Ig-like" evidence="9">
    <location>
        <begin position="730"/>
        <end position="823"/>
    </location>
</feature>
<dbReference type="InterPro" id="IPR050333">
    <property type="entry name" value="SLRP"/>
</dbReference>
<dbReference type="PANTHER" id="PTHR45712:SF22">
    <property type="entry name" value="INSULIN-LIKE GROWTH FACTOR-BINDING PROTEIN COMPLEX ACID LABILE SUBUNIT"/>
    <property type="match status" value="1"/>
</dbReference>
<dbReference type="FunFam" id="2.60.40.10:FF:000032">
    <property type="entry name" value="palladin isoform X1"/>
    <property type="match status" value="1"/>
</dbReference>
<dbReference type="InterPro" id="IPR001611">
    <property type="entry name" value="Leu-rich_rpt"/>
</dbReference>
<dbReference type="SMART" id="SM00409">
    <property type="entry name" value="IG"/>
    <property type="match status" value="3"/>
</dbReference>
<evidence type="ECO:0000256" key="6">
    <source>
        <dbReference type="ARBA" id="ARBA00023319"/>
    </source>
</evidence>
<dbReference type="Gene3D" id="3.80.10.10">
    <property type="entry name" value="Ribonuclease Inhibitor"/>
    <property type="match status" value="3"/>
</dbReference>
<dbReference type="SMART" id="SM00369">
    <property type="entry name" value="LRR_TYP"/>
    <property type="match status" value="12"/>
</dbReference>
<dbReference type="Proteomes" id="UP000887575">
    <property type="component" value="Unassembled WGS sequence"/>
</dbReference>
<feature type="signal peptide" evidence="8">
    <location>
        <begin position="1"/>
        <end position="29"/>
    </location>
</feature>
<dbReference type="SMART" id="SM00013">
    <property type="entry name" value="LRRNT"/>
    <property type="match status" value="1"/>
</dbReference>
<dbReference type="InterPro" id="IPR013098">
    <property type="entry name" value="Ig_I-set"/>
</dbReference>
<sequence length="909" mass="102307">MSNVSFSISQSSLLFLLITIIAILLSVHGGPVSKCPEKCHCLKREVNCSHRNLKFLPFGIPKATLHLDLSGNELTELDVARLSDLKRLNTLNLSQNLLSVEAVEEAIERLTKLTTLNLRRNKLNSIPKNLEKLEKLTRIDLRSNNISEIDARDLLVLSTIHQVDLSRNSIRSWNEPSSFDEDAPPVRTSQIQKLDLSSNDLSNLPDRSFSHLSSLISLKISKNKLIKFSPNTWNGLISLQYLDLSRNQLSHLQSLSFSAIPLLQNLSLAENKISKMDDGVFFGVEKLLMVNLSRNHVHNISGSLHFGLQELHTLDLSHNSISWLDAIAWQNVAELRVLNLDWNRLHSLPSGAFSKLRKLQSLTLSGNSIEILHKTALSGLDHLRILDLSSNNLAVCVEDGAFLYNTSLPFLKELRFTNNNLKLIPARAFERFPALEALDLRENPIATIYKGAFEPLALKILYLNTTSLLCDCKLDWWTQWLLVQSQLNRSMIETKCSHPSPLTGIDVTVIDIANLTCMSDSPRPKVITHPPASLKTMIGTDARLNCSGYGEGPIWIEWRVVELAGKSRTLHEDNDTKITSNSHEMLNGTMSGFVSVRGELFLSHVQLTDRAEYQCLIHNQFGTDYSNRTLLEVQEAPIFTNEPDDVALLVGQNARIACSATGVPPPLIKWQKDGGDSFPAAAERRLHVYPNDDHLYVMSVKREDAGVYTCHATNEVGHQQASATLRVYDNSFRSRLNDVKVNEGEMILLDCTVELQDGQRMQWFRQKEENTEKQLLSADNRLTLKARDQLLILVKTSLVDNGIYSCELWAGSHLLARQTANVQIISTPSPPVQRILMKELNEKIMSEKSVLLYVLTTILVIFLVAGFVWIVVYYRRASLNKDLSSIQNRLPSHHYSIRSNDRSNQPILG</sequence>
<dbReference type="SMART" id="SM00365">
    <property type="entry name" value="LRR_SD22"/>
    <property type="match status" value="6"/>
</dbReference>
<feature type="domain" description="Ig-like" evidence="9">
    <location>
        <begin position="637"/>
        <end position="726"/>
    </location>
</feature>
<evidence type="ECO:0000256" key="4">
    <source>
        <dbReference type="ARBA" id="ARBA00023157"/>
    </source>
</evidence>
<dbReference type="InterPro" id="IPR000372">
    <property type="entry name" value="LRRNT"/>
</dbReference>
<dbReference type="InterPro" id="IPR003598">
    <property type="entry name" value="Ig_sub2"/>
</dbReference>
<keyword evidence="2 8" id="KW-0732">Signal</keyword>
<dbReference type="InterPro" id="IPR003599">
    <property type="entry name" value="Ig_sub"/>
</dbReference>
<evidence type="ECO:0000256" key="5">
    <source>
        <dbReference type="ARBA" id="ARBA00023180"/>
    </source>
</evidence>
<keyword evidence="7" id="KW-1133">Transmembrane helix</keyword>
<keyword evidence="7" id="KW-0812">Transmembrane</keyword>
<keyword evidence="5" id="KW-0325">Glycoprotein</keyword>
<evidence type="ECO:0000313" key="10">
    <source>
        <dbReference type="Proteomes" id="UP000887575"/>
    </source>
</evidence>
<dbReference type="PROSITE" id="PS51450">
    <property type="entry name" value="LRR"/>
    <property type="match status" value="6"/>
</dbReference>